<evidence type="ECO:0000256" key="1">
    <source>
        <dbReference type="ARBA" id="ARBA00004123"/>
    </source>
</evidence>
<evidence type="ECO:0000313" key="9">
    <source>
        <dbReference type="Proteomes" id="UP000703269"/>
    </source>
</evidence>
<evidence type="ECO:0000256" key="4">
    <source>
        <dbReference type="ARBA" id="ARBA00023043"/>
    </source>
</evidence>
<sequence>MDAPPPSKTARDYISGAYSELAWVTYDLSRHAGFYERLAAARVAHTTRRTTAREELRAHIPGDAEDAHALLDRMAEGDRDDDAQTGDLETNGGEALTSCQRSADRLKDSMDKAWWAIDAESRAEDNAVVRMKRLEADLEEAQTELRAKAEELRLEKLLHFEETAKRQREQELHLQTVQRLDSFEAVCLLLSKDLGRLKPEGGDREPSADSNGSTPGGDSAPEADFEIDNLIKSLKERAEVQGRERQQHLSDIAQLRRDLEAANRSAGAAVRRAEEAEKKLRLREDMHTKAQVQIATLSQELKELHNKHAEELQRARRYRQEDLSKLRSALTVADKTRAQAVLKQKQMDASRTYDRLWNILASRTLSFDSIPWPMVDVPRTPEDITLGAVREFMFSESRLQGKLRRAVLKKALLVWHPDKFNAVLQRVQESDRDDVEQAVNLIAGYLNDLNCGI</sequence>
<evidence type="ECO:0000256" key="6">
    <source>
        <dbReference type="SAM" id="Coils"/>
    </source>
</evidence>
<keyword evidence="6" id="KW-0175">Coiled coil</keyword>
<evidence type="ECO:0000256" key="7">
    <source>
        <dbReference type="SAM" id="MobiDB-lite"/>
    </source>
</evidence>
<keyword evidence="3" id="KW-0677">Repeat</keyword>
<dbReference type="Proteomes" id="UP000703269">
    <property type="component" value="Unassembled WGS sequence"/>
</dbReference>
<name>A0A9P3GT68_9APHY</name>
<dbReference type="OrthoDB" id="412109at2759"/>
<gene>
    <name evidence="8" type="ORF">PsYK624_163890</name>
</gene>
<dbReference type="GO" id="GO:0043124">
    <property type="term" value="P:negative regulation of canonical NF-kappaB signal transduction"/>
    <property type="evidence" value="ECO:0007669"/>
    <property type="project" value="InterPro"/>
</dbReference>
<dbReference type="EMBL" id="BPQB01000134">
    <property type="protein sequence ID" value="GJF00110.1"/>
    <property type="molecule type" value="Genomic_DNA"/>
</dbReference>
<organism evidence="8 9">
    <name type="scientific">Phanerochaete sordida</name>
    <dbReference type="NCBI Taxonomy" id="48140"/>
    <lineage>
        <taxon>Eukaryota</taxon>
        <taxon>Fungi</taxon>
        <taxon>Dikarya</taxon>
        <taxon>Basidiomycota</taxon>
        <taxon>Agaricomycotina</taxon>
        <taxon>Agaricomycetes</taxon>
        <taxon>Polyporales</taxon>
        <taxon>Phanerochaetaceae</taxon>
        <taxon>Phanerochaete</taxon>
    </lineage>
</organism>
<feature type="coiled-coil region" evidence="6">
    <location>
        <begin position="124"/>
        <end position="158"/>
    </location>
</feature>
<keyword evidence="9" id="KW-1185">Reference proteome</keyword>
<reference evidence="8 9" key="1">
    <citation type="submission" date="2021-08" db="EMBL/GenBank/DDBJ databases">
        <title>Draft Genome Sequence of Phanerochaete sordida strain YK-624.</title>
        <authorList>
            <person name="Mori T."/>
            <person name="Dohra H."/>
            <person name="Suzuki T."/>
            <person name="Kawagishi H."/>
            <person name="Hirai H."/>
        </authorList>
    </citation>
    <scope>NUCLEOTIDE SEQUENCE [LARGE SCALE GENOMIC DNA]</scope>
    <source>
        <strain evidence="8 9">YK-624</strain>
    </source>
</reference>
<proteinExistence type="predicted"/>
<evidence type="ECO:0000256" key="5">
    <source>
        <dbReference type="ARBA" id="ARBA00023242"/>
    </source>
</evidence>
<comment type="subcellular location">
    <subcellularLocation>
        <location evidence="1">Nucleus</location>
    </subcellularLocation>
</comment>
<feature type="region of interest" description="Disordered" evidence="7">
    <location>
        <begin position="197"/>
        <end position="223"/>
    </location>
</feature>
<comment type="caution">
    <text evidence="8">The sequence shown here is derived from an EMBL/GenBank/DDBJ whole genome shotgun (WGS) entry which is preliminary data.</text>
</comment>
<dbReference type="GO" id="GO:0005634">
    <property type="term" value="C:nucleus"/>
    <property type="evidence" value="ECO:0007669"/>
    <property type="project" value="UniProtKB-SubCell"/>
</dbReference>
<dbReference type="AlphaFoldDB" id="A0A9P3GT68"/>
<feature type="compositionally biased region" description="Basic and acidic residues" evidence="7">
    <location>
        <begin position="197"/>
        <end position="207"/>
    </location>
</feature>
<keyword evidence="2" id="KW-0597">Phosphoprotein</keyword>
<dbReference type="PANTHER" id="PTHR15263:SF1">
    <property type="entry name" value="NF-KAPPA-B INHIBITOR-LIKE PROTEIN 1"/>
    <property type="match status" value="1"/>
</dbReference>
<feature type="coiled-coil region" evidence="6">
    <location>
        <begin position="245"/>
        <end position="321"/>
    </location>
</feature>
<accession>A0A9P3GT68</accession>
<evidence type="ECO:0000256" key="2">
    <source>
        <dbReference type="ARBA" id="ARBA00022553"/>
    </source>
</evidence>
<dbReference type="PANTHER" id="PTHR15263">
    <property type="entry name" value="I-KAPPA-B-LIKE PROTEIN IKBL"/>
    <property type="match status" value="1"/>
</dbReference>
<dbReference type="InterPro" id="IPR038753">
    <property type="entry name" value="NFKBIL1"/>
</dbReference>
<protein>
    <submittedName>
        <fullName evidence="8">Uncharacterized protein</fullName>
    </submittedName>
</protein>
<evidence type="ECO:0000313" key="8">
    <source>
        <dbReference type="EMBL" id="GJF00110.1"/>
    </source>
</evidence>
<keyword evidence="5" id="KW-0539">Nucleus</keyword>
<keyword evidence="4" id="KW-0040">ANK repeat</keyword>
<evidence type="ECO:0000256" key="3">
    <source>
        <dbReference type="ARBA" id="ARBA00022737"/>
    </source>
</evidence>